<evidence type="ECO:0000313" key="3">
    <source>
        <dbReference type="EMBL" id="VDO08205.1"/>
    </source>
</evidence>
<keyword evidence="4" id="KW-1185">Reference proteome</keyword>
<reference evidence="5" key="1">
    <citation type="submission" date="2017-02" db="UniProtKB">
        <authorList>
            <consortium name="WormBaseParasite"/>
        </authorList>
    </citation>
    <scope>IDENTIFICATION</scope>
</reference>
<dbReference type="AlphaFoldDB" id="A0A0R3TSC5"/>
<evidence type="ECO:0000313" key="5">
    <source>
        <dbReference type="WBParaSite" id="HNAJ_0001054001-mRNA-1"/>
    </source>
</evidence>
<dbReference type="SUPFAM" id="SSF57850">
    <property type="entry name" value="RING/U-box"/>
    <property type="match status" value="1"/>
</dbReference>
<feature type="region of interest" description="Disordered" evidence="2">
    <location>
        <begin position="61"/>
        <end position="88"/>
    </location>
</feature>
<accession>A0A0R3TSC5</accession>
<feature type="compositionally biased region" description="Polar residues" evidence="2">
    <location>
        <begin position="125"/>
        <end position="141"/>
    </location>
</feature>
<feature type="compositionally biased region" description="Polar residues" evidence="2">
    <location>
        <begin position="151"/>
        <end position="165"/>
    </location>
</feature>
<dbReference type="EMBL" id="UZAE01013096">
    <property type="protein sequence ID" value="VDO08205.1"/>
    <property type="molecule type" value="Genomic_DNA"/>
</dbReference>
<organism evidence="5">
    <name type="scientific">Rodentolepis nana</name>
    <name type="common">Dwarf tapeworm</name>
    <name type="synonym">Hymenolepis nana</name>
    <dbReference type="NCBI Taxonomy" id="102285"/>
    <lineage>
        <taxon>Eukaryota</taxon>
        <taxon>Metazoa</taxon>
        <taxon>Spiralia</taxon>
        <taxon>Lophotrochozoa</taxon>
        <taxon>Platyhelminthes</taxon>
        <taxon>Cestoda</taxon>
        <taxon>Eucestoda</taxon>
        <taxon>Cyclophyllidea</taxon>
        <taxon>Hymenolepididae</taxon>
        <taxon>Rodentolepis</taxon>
    </lineage>
</organism>
<sequence>MTEAAQFDLVCKVCDQLLEDPHLTPCCMKSFCLKHFNPSLSSSSISCPACGEQFAPDKLAPDNRRKGKVERSKLTAENSQKSQYLTEVHQTSSLGKNSNFKQRLQNVFTKVRPDIAEQTPNFQKKSNFQRDSSAVRNTNRNVGGHIGNPQHDFNSNQCQTNENSISDGDFRRDNICSDCLKKTQCTFCQHHSVEERLHNIISDISLLETEASRRTHRMKLITDARSALSEKFAASSVMIEDSQKELSKLARDIKLKAEKMETAIATKKIFEEDQRKVVLKIKRELNDLENKRIPSVNVERILMVH</sequence>
<name>A0A0R3TSC5_RODNA</name>
<evidence type="ECO:0000256" key="1">
    <source>
        <dbReference type="SAM" id="Coils"/>
    </source>
</evidence>
<evidence type="ECO:0000256" key="2">
    <source>
        <dbReference type="SAM" id="MobiDB-lite"/>
    </source>
</evidence>
<reference evidence="3 4" key="2">
    <citation type="submission" date="2018-11" db="EMBL/GenBank/DDBJ databases">
        <authorList>
            <consortium name="Pathogen Informatics"/>
        </authorList>
    </citation>
    <scope>NUCLEOTIDE SEQUENCE [LARGE SCALE GENOMIC DNA]</scope>
</reference>
<gene>
    <name evidence="3" type="ORF">HNAJ_LOCUS10535</name>
</gene>
<feature type="compositionally biased region" description="Polar residues" evidence="2">
    <location>
        <begin position="75"/>
        <end position="88"/>
    </location>
</feature>
<keyword evidence="1" id="KW-0175">Coiled coil</keyword>
<proteinExistence type="predicted"/>
<dbReference type="Proteomes" id="UP000278807">
    <property type="component" value="Unassembled WGS sequence"/>
</dbReference>
<evidence type="ECO:0000313" key="4">
    <source>
        <dbReference type="Proteomes" id="UP000278807"/>
    </source>
</evidence>
<feature type="coiled-coil region" evidence="1">
    <location>
        <begin position="239"/>
        <end position="291"/>
    </location>
</feature>
<protein>
    <submittedName>
        <fullName evidence="5">RING-type domain-containing protein</fullName>
    </submittedName>
</protein>
<dbReference type="OrthoDB" id="106784at2759"/>
<dbReference type="InterPro" id="IPR013083">
    <property type="entry name" value="Znf_RING/FYVE/PHD"/>
</dbReference>
<dbReference type="Gene3D" id="3.30.40.10">
    <property type="entry name" value="Zinc/RING finger domain, C3HC4 (zinc finger)"/>
    <property type="match status" value="1"/>
</dbReference>
<feature type="compositionally biased region" description="Basic and acidic residues" evidence="2">
    <location>
        <begin position="61"/>
        <end position="74"/>
    </location>
</feature>
<dbReference type="WBParaSite" id="HNAJ_0001054001-mRNA-1">
    <property type="protein sequence ID" value="HNAJ_0001054001-mRNA-1"/>
    <property type="gene ID" value="HNAJ_0001054001"/>
</dbReference>
<feature type="region of interest" description="Disordered" evidence="2">
    <location>
        <begin position="125"/>
        <end position="165"/>
    </location>
</feature>